<evidence type="ECO:0000313" key="1">
    <source>
        <dbReference type="EMBL" id="TGL52991.1"/>
    </source>
</evidence>
<comment type="caution">
    <text evidence="1">The sequence shown here is derived from an EMBL/GenBank/DDBJ whole genome shotgun (WGS) entry which is preliminary data.</text>
</comment>
<sequence>MEESREENLESQIITLYKEKEELELALGTSDTDTILKEFENLGKELSRYYSFKENYRKVDTNLIHIESIRSAYIPKHRFENKSIR</sequence>
<protein>
    <submittedName>
        <fullName evidence="1">Uncharacterized protein</fullName>
    </submittedName>
</protein>
<dbReference type="Proteomes" id="UP000297609">
    <property type="component" value="Unassembled WGS sequence"/>
</dbReference>
<name>A0A4R9JPF5_9LEPT</name>
<gene>
    <name evidence="1" type="ORF">EHQ59_08565</name>
</gene>
<dbReference type="OrthoDB" id="344485at2"/>
<reference evidence="1" key="1">
    <citation type="journal article" date="2019" name="PLoS Negl. Trop. Dis.">
        <title>Revisiting the worldwide diversity of Leptospira species in the environment.</title>
        <authorList>
            <person name="Vincent A.T."/>
            <person name="Schiettekatte O."/>
            <person name="Bourhy P."/>
            <person name="Veyrier F.J."/>
            <person name="Picardeau M."/>
        </authorList>
    </citation>
    <scope>NUCLEOTIDE SEQUENCE [LARGE SCALE GENOMIC DNA]</scope>
    <source>
        <strain evidence="1">201702454</strain>
    </source>
</reference>
<dbReference type="AlphaFoldDB" id="A0A4R9JPF5"/>
<dbReference type="RefSeq" id="WP_135619264.1">
    <property type="nucleotide sequence ID" value="NZ_RQGG01000028.1"/>
</dbReference>
<keyword evidence="2" id="KW-1185">Reference proteome</keyword>
<dbReference type="EMBL" id="RQGG01000028">
    <property type="protein sequence ID" value="TGL52991.1"/>
    <property type="molecule type" value="Genomic_DNA"/>
</dbReference>
<evidence type="ECO:0000313" key="2">
    <source>
        <dbReference type="Proteomes" id="UP000297609"/>
    </source>
</evidence>
<proteinExistence type="predicted"/>
<organism evidence="1 2">
    <name type="scientific">Leptospira kemamanensis</name>
    <dbReference type="NCBI Taxonomy" id="2484942"/>
    <lineage>
        <taxon>Bacteria</taxon>
        <taxon>Pseudomonadati</taxon>
        <taxon>Spirochaetota</taxon>
        <taxon>Spirochaetia</taxon>
        <taxon>Leptospirales</taxon>
        <taxon>Leptospiraceae</taxon>
        <taxon>Leptospira</taxon>
    </lineage>
</organism>
<accession>A0A4R9JPF5</accession>